<feature type="domain" description="NB-ARC" evidence="4">
    <location>
        <begin position="205"/>
        <end position="389"/>
    </location>
</feature>
<dbReference type="InterPro" id="IPR002182">
    <property type="entry name" value="NB-ARC"/>
</dbReference>
<dbReference type="GO" id="GO:0042742">
    <property type="term" value="P:defense response to bacterium"/>
    <property type="evidence" value="ECO:0007669"/>
    <property type="project" value="UniProtKB-ARBA"/>
</dbReference>
<evidence type="ECO:0000313" key="7">
    <source>
        <dbReference type="EMBL" id="JAD31453.1"/>
    </source>
</evidence>
<dbReference type="Pfam" id="PF00931">
    <property type="entry name" value="NB-ARC"/>
    <property type="match status" value="2"/>
</dbReference>
<keyword evidence="2" id="KW-0611">Plant defense</keyword>
<dbReference type="Gene3D" id="1.10.8.430">
    <property type="entry name" value="Helical domain of apoptotic protease-activating factors"/>
    <property type="match status" value="1"/>
</dbReference>
<dbReference type="EMBL" id="GBRH01266442">
    <property type="protein sequence ID" value="JAD31453.1"/>
    <property type="molecule type" value="Transcribed_RNA"/>
</dbReference>
<dbReference type="FunFam" id="1.10.10.10:FF:000322">
    <property type="entry name" value="Probable disease resistance protein At1g63360"/>
    <property type="match status" value="1"/>
</dbReference>
<proteinExistence type="predicted"/>
<dbReference type="PANTHER" id="PTHR23155:SF1114">
    <property type="entry name" value="OS02G0475500 PROTEIN"/>
    <property type="match status" value="1"/>
</dbReference>
<dbReference type="PANTHER" id="PTHR23155">
    <property type="entry name" value="DISEASE RESISTANCE PROTEIN RP"/>
    <property type="match status" value="1"/>
</dbReference>
<dbReference type="InterPro" id="IPR036388">
    <property type="entry name" value="WH-like_DNA-bd_sf"/>
</dbReference>
<evidence type="ECO:0000256" key="2">
    <source>
        <dbReference type="ARBA" id="ARBA00022821"/>
    </source>
</evidence>
<dbReference type="GO" id="GO:0002758">
    <property type="term" value="P:innate immune response-activating signaling pathway"/>
    <property type="evidence" value="ECO:0007669"/>
    <property type="project" value="UniProtKB-ARBA"/>
</dbReference>
<feature type="domain" description="NB-ARC" evidence="4">
    <location>
        <begin position="43"/>
        <end position="132"/>
    </location>
</feature>
<evidence type="ECO:0000256" key="3">
    <source>
        <dbReference type="SAM" id="MobiDB-lite"/>
    </source>
</evidence>
<dbReference type="InterPro" id="IPR044974">
    <property type="entry name" value="Disease_R_plants"/>
</dbReference>
<feature type="compositionally biased region" description="Polar residues" evidence="3">
    <location>
        <begin position="141"/>
        <end position="163"/>
    </location>
</feature>
<protein>
    <recommendedName>
        <fullName evidence="8">NB-ARC domain-containing protein</fullName>
    </recommendedName>
</protein>
<dbReference type="PRINTS" id="PR00364">
    <property type="entry name" value="DISEASERSIST"/>
</dbReference>
<evidence type="ECO:0000259" key="4">
    <source>
        <dbReference type="Pfam" id="PF00931"/>
    </source>
</evidence>
<evidence type="ECO:0008006" key="8">
    <source>
        <dbReference type="Google" id="ProtNLM"/>
    </source>
</evidence>
<organism evidence="7">
    <name type="scientific">Arundo donax</name>
    <name type="common">Giant reed</name>
    <name type="synonym">Donax arundinaceus</name>
    <dbReference type="NCBI Taxonomy" id="35708"/>
    <lineage>
        <taxon>Eukaryota</taxon>
        <taxon>Viridiplantae</taxon>
        <taxon>Streptophyta</taxon>
        <taxon>Embryophyta</taxon>
        <taxon>Tracheophyta</taxon>
        <taxon>Spermatophyta</taxon>
        <taxon>Magnoliopsida</taxon>
        <taxon>Liliopsida</taxon>
        <taxon>Poales</taxon>
        <taxon>Poaceae</taxon>
        <taxon>PACMAD clade</taxon>
        <taxon>Arundinoideae</taxon>
        <taxon>Arundineae</taxon>
        <taxon>Arundo</taxon>
    </lineage>
</organism>
<feature type="domain" description="Disease resistance R13L4/SHOC-2-like LRR" evidence="6">
    <location>
        <begin position="738"/>
        <end position="967"/>
    </location>
</feature>
<keyword evidence="1" id="KW-0677">Repeat</keyword>
<dbReference type="Gene3D" id="1.10.10.10">
    <property type="entry name" value="Winged helix-like DNA-binding domain superfamily/Winged helix DNA-binding domain"/>
    <property type="match status" value="1"/>
</dbReference>
<evidence type="ECO:0000259" key="6">
    <source>
        <dbReference type="Pfam" id="PF23598"/>
    </source>
</evidence>
<dbReference type="Pfam" id="PF23559">
    <property type="entry name" value="WHD_DRP"/>
    <property type="match status" value="1"/>
</dbReference>
<dbReference type="Gene3D" id="3.80.10.10">
    <property type="entry name" value="Ribonuclease Inhibitor"/>
    <property type="match status" value="1"/>
</dbReference>
<reference evidence="7" key="2">
    <citation type="journal article" date="2015" name="Data Brief">
        <title>Shoot transcriptome of the giant reed, Arundo donax.</title>
        <authorList>
            <person name="Barrero R.A."/>
            <person name="Guerrero F.D."/>
            <person name="Moolhuijzen P."/>
            <person name="Goolsby J.A."/>
            <person name="Tidwell J."/>
            <person name="Bellgard S.E."/>
            <person name="Bellgard M.I."/>
        </authorList>
    </citation>
    <scope>NUCLEOTIDE SEQUENCE</scope>
    <source>
        <tissue evidence="7">Shoot tissue taken approximately 20 cm above the soil surface</tissue>
    </source>
</reference>
<dbReference type="SUPFAM" id="SSF52540">
    <property type="entry name" value="P-loop containing nucleoside triphosphate hydrolases"/>
    <property type="match status" value="2"/>
</dbReference>
<dbReference type="GO" id="GO:0043531">
    <property type="term" value="F:ADP binding"/>
    <property type="evidence" value="ECO:0007669"/>
    <property type="project" value="InterPro"/>
</dbReference>
<dbReference type="InterPro" id="IPR027417">
    <property type="entry name" value="P-loop_NTPase"/>
</dbReference>
<feature type="domain" description="Disease resistance protein winged helix" evidence="5">
    <location>
        <begin position="479"/>
        <end position="551"/>
    </location>
</feature>
<evidence type="ECO:0000256" key="1">
    <source>
        <dbReference type="ARBA" id="ARBA00022737"/>
    </source>
</evidence>
<evidence type="ECO:0000259" key="5">
    <source>
        <dbReference type="Pfam" id="PF23559"/>
    </source>
</evidence>
<dbReference type="SUPFAM" id="SSF52058">
    <property type="entry name" value="L domain-like"/>
    <property type="match status" value="1"/>
</dbReference>
<dbReference type="Pfam" id="PF23598">
    <property type="entry name" value="LRR_14"/>
    <property type="match status" value="2"/>
</dbReference>
<sequence>MPTNPFNPNEFFHNLLRQFYVYSHEITEKSIRGNAAGYDVLKELEKMEWSHIIDQVSACVNERRYLIVIDGISTIVEWDWIKTYFPDKKNGSRIIVSTQHVEIATLCTEQPYQVTELKQLSSEHAIYLFHKAKAMPASDLTGPSSNPNVSTTNGKNSAISNGEMQKEEQIPKDIGGNNVCTSSSGKKFEHSQTIALVDDEPIGRKTDKSKVIDLISQTNGEEGCKVISVWGMGGLGKTTLARSVYRSQQLGGWKRAWVTALHPFNREVILRSIALQLQKDIQDDPAVASGTRHERKAMTTILPQELTQELTRLLEMQKCLIVVDDLSSIQEWDSIKENFEEARCILVTTREKNVADYCSREEKNIYGLKGLKEDAALNLFKQKVFKENTENDDLCHDVDMMEQARLILKKCDGLPLAICTIGGFLATKPKMATEWRKMNDCISAALEIDPGLKTIKTVLMRSYDGLPYHLKSSFLYMSLFPEGHKIRRKLMVMRWIAEGYSRDVRGMIAEEVGDSYFHELFNRGMTLPAEGVVSYGGKIDYCQLHDMIREICISKAREENLVFTLEQGCSLRSTQGAIRHLTISSNWERDRDVFQKILDLSHVRSLTVFGEWRSFFISSKMRFLRVLDLEDTSELRNHHLNQIGELLHLKYLSIRRCFYISQLPNCLGNLRHLQTLDATCTDISKLPSTVTKVLKLQRLHVSYSSDQDQEYQHSKHDHPLVISKSYGDDLLPCPREGGVILPRGTVKLKALHTLDDVKIAGGEANSTPKELKQLIQLRRLGVVGVDETNRAEFWSAIAGFNHLICLSVNRNIPGSRLDASFDGSFSPPKSLESLKLKGGLVRVTEWIQHLQNLTKLLLSDSKVNQDAIQAIGKLPNLAIIRMGKSAFLGKELQFKRLSFPNLILLELHGLGTVTSVKFEDGTMLKLELLQATGWRELQEFSGLPFLTKLKEVWLGDKFREEIVENVQSQLADQGNQVSLKLMNTQL</sequence>
<feature type="region of interest" description="Disordered" evidence="3">
    <location>
        <begin position="138"/>
        <end position="185"/>
    </location>
</feature>
<dbReference type="InterPro" id="IPR032675">
    <property type="entry name" value="LRR_dom_sf"/>
</dbReference>
<dbReference type="InterPro" id="IPR042197">
    <property type="entry name" value="Apaf_helical"/>
</dbReference>
<name>A0A0A8Z170_ARUDO</name>
<dbReference type="AlphaFoldDB" id="A0A0A8Z170"/>
<dbReference type="Gene3D" id="3.40.50.300">
    <property type="entry name" value="P-loop containing nucleotide triphosphate hydrolases"/>
    <property type="match status" value="2"/>
</dbReference>
<accession>A0A0A8Z170</accession>
<dbReference type="InterPro" id="IPR055414">
    <property type="entry name" value="LRR_R13L4/SHOC2-like"/>
</dbReference>
<dbReference type="GO" id="GO:0009626">
    <property type="term" value="P:plant-type hypersensitive response"/>
    <property type="evidence" value="ECO:0007669"/>
    <property type="project" value="UniProtKB-ARBA"/>
</dbReference>
<feature type="domain" description="Disease resistance R13L4/SHOC-2-like LRR" evidence="6">
    <location>
        <begin position="602"/>
        <end position="703"/>
    </location>
</feature>
<reference evidence="7" key="1">
    <citation type="submission" date="2014-09" db="EMBL/GenBank/DDBJ databases">
        <authorList>
            <person name="Magalhaes I.L.F."/>
            <person name="Oliveira U."/>
            <person name="Santos F.R."/>
            <person name="Vidigal T.H.D.A."/>
            <person name="Brescovit A.D."/>
            <person name="Santos A.J."/>
        </authorList>
    </citation>
    <scope>NUCLEOTIDE SEQUENCE</scope>
    <source>
        <tissue evidence="7">Shoot tissue taken approximately 20 cm above the soil surface</tissue>
    </source>
</reference>
<dbReference type="InterPro" id="IPR058922">
    <property type="entry name" value="WHD_DRP"/>
</dbReference>